<keyword evidence="1" id="KW-0812">Transmembrane</keyword>
<feature type="transmembrane region" description="Helical" evidence="1">
    <location>
        <begin position="86"/>
        <end position="108"/>
    </location>
</feature>
<name>A0A7W8FAQ9_9ACTN</name>
<accession>A0A7W8FAQ9</accession>
<evidence type="ECO:0000256" key="1">
    <source>
        <dbReference type="SAM" id="Phobius"/>
    </source>
</evidence>
<dbReference type="EMBL" id="JACHJE010000013">
    <property type="protein sequence ID" value="MBB5128432.1"/>
    <property type="molecule type" value="Genomic_DNA"/>
</dbReference>
<keyword evidence="3" id="KW-1185">Reference proteome</keyword>
<sequence>MTEPTDTTAIAVALAELRGTMAEGFATVNGSLALLTQRHDQVDRRIEQEAARVDLLAGAIDALEKGETERQKRNDGRLDALERARWPLPSVAAVVGVSGLALSLYQLAGK</sequence>
<keyword evidence="1" id="KW-0472">Membrane</keyword>
<reference evidence="2 3" key="1">
    <citation type="submission" date="2020-08" db="EMBL/GenBank/DDBJ databases">
        <title>Genomic Encyclopedia of Type Strains, Phase III (KMG-III): the genomes of soil and plant-associated and newly described type strains.</title>
        <authorList>
            <person name="Whitman W."/>
        </authorList>
    </citation>
    <scope>NUCLEOTIDE SEQUENCE [LARGE SCALE GENOMIC DNA]</scope>
    <source>
        <strain evidence="2 3">CECT 3226</strain>
    </source>
</reference>
<dbReference type="AlphaFoldDB" id="A0A7W8FAQ9"/>
<organism evidence="2 3">
    <name type="scientific">Streptomyces griseoloalbus</name>
    <dbReference type="NCBI Taxonomy" id="67303"/>
    <lineage>
        <taxon>Bacteria</taxon>
        <taxon>Bacillati</taxon>
        <taxon>Actinomycetota</taxon>
        <taxon>Actinomycetes</taxon>
        <taxon>Kitasatosporales</taxon>
        <taxon>Streptomycetaceae</taxon>
        <taxon>Streptomyces</taxon>
    </lineage>
</organism>
<proteinExistence type="predicted"/>
<comment type="caution">
    <text evidence="2">The sequence shown here is derived from an EMBL/GenBank/DDBJ whole genome shotgun (WGS) entry which is preliminary data.</text>
</comment>
<gene>
    <name evidence="2" type="ORF">FHS32_005207</name>
</gene>
<evidence type="ECO:0000313" key="2">
    <source>
        <dbReference type="EMBL" id="MBB5128432.1"/>
    </source>
</evidence>
<evidence type="ECO:0000313" key="3">
    <source>
        <dbReference type="Proteomes" id="UP000568022"/>
    </source>
</evidence>
<dbReference type="Proteomes" id="UP000568022">
    <property type="component" value="Unassembled WGS sequence"/>
</dbReference>
<keyword evidence="1" id="KW-1133">Transmembrane helix</keyword>
<protein>
    <submittedName>
        <fullName evidence="2">Uncharacterized protein</fullName>
    </submittedName>
</protein>